<reference evidence="1" key="1">
    <citation type="submission" date="2020-08" db="EMBL/GenBank/DDBJ databases">
        <title>Genome sequencing and assembly of the red palm weevil Rhynchophorus ferrugineus.</title>
        <authorList>
            <person name="Dias G.B."/>
            <person name="Bergman C.M."/>
            <person name="Manee M."/>
        </authorList>
    </citation>
    <scope>NUCLEOTIDE SEQUENCE</scope>
    <source>
        <strain evidence="1">AA-2017</strain>
        <tissue evidence="1">Whole larva</tissue>
    </source>
</reference>
<dbReference type="Proteomes" id="UP000625711">
    <property type="component" value="Unassembled WGS sequence"/>
</dbReference>
<comment type="caution">
    <text evidence="1">The sequence shown here is derived from an EMBL/GenBank/DDBJ whole genome shotgun (WGS) entry which is preliminary data.</text>
</comment>
<dbReference type="EMBL" id="JAACXV010000335">
    <property type="protein sequence ID" value="KAF7279869.1"/>
    <property type="molecule type" value="Genomic_DNA"/>
</dbReference>
<evidence type="ECO:0000313" key="2">
    <source>
        <dbReference type="Proteomes" id="UP000625711"/>
    </source>
</evidence>
<dbReference type="AlphaFoldDB" id="A0A834MIU1"/>
<accession>A0A834MIU1</accession>
<proteinExistence type="predicted"/>
<sequence>MIVNSKLPKKVSSGVERPDFGGPQILEETVPANRLCRVEIGVYCVASSRLNAHACVYLPWRSTLSQWT</sequence>
<gene>
    <name evidence="1" type="ORF">GWI33_006675</name>
</gene>
<organism evidence="1 2">
    <name type="scientific">Rhynchophorus ferrugineus</name>
    <name type="common">Red palm weevil</name>
    <name type="synonym">Curculio ferrugineus</name>
    <dbReference type="NCBI Taxonomy" id="354439"/>
    <lineage>
        <taxon>Eukaryota</taxon>
        <taxon>Metazoa</taxon>
        <taxon>Ecdysozoa</taxon>
        <taxon>Arthropoda</taxon>
        <taxon>Hexapoda</taxon>
        <taxon>Insecta</taxon>
        <taxon>Pterygota</taxon>
        <taxon>Neoptera</taxon>
        <taxon>Endopterygota</taxon>
        <taxon>Coleoptera</taxon>
        <taxon>Polyphaga</taxon>
        <taxon>Cucujiformia</taxon>
        <taxon>Curculionidae</taxon>
        <taxon>Dryophthorinae</taxon>
        <taxon>Rhynchophorus</taxon>
    </lineage>
</organism>
<evidence type="ECO:0000313" key="1">
    <source>
        <dbReference type="EMBL" id="KAF7279869.1"/>
    </source>
</evidence>
<protein>
    <submittedName>
        <fullName evidence="1">Uncharacterized protein</fullName>
    </submittedName>
</protein>
<keyword evidence="2" id="KW-1185">Reference proteome</keyword>
<name>A0A834MIU1_RHYFE</name>